<name>A0ABP1P7T5_XYLVO</name>
<gene>
    <name evidence="2" type="ORF">XYLVIOL_LOCUS8693</name>
</gene>
<dbReference type="InterPro" id="IPR003959">
    <property type="entry name" value="ATPase_AAA_core"/>
</dbReference>
<dbReference type="EMBL" id="CAXAJV020001299">
    <property type="protein sequence ID" value="CAL7948151.1"/>
    <property type="molecule type" value="Genomic_DNA"/>
</dbReference>
<dbReference type="Pfam" id="PF00004">
    <property type="entry name" value="AAA"/>
    <property type="match status" value="1"/>
</dbReference>
<dbReference type="PANTHER" id="PTHR23389:SF21">
    <property type="entry name" value="ATPASE FAMILY AAA DOMAIN-CONTAINING PROTEIN 5"/>
    <property type="match status" value="1"/>
</dbReference>
<evidence type="ECO:0000259" key="1">
    <source>
        <dbReference type="Pfam" id="PF00004"/>
    </source>
</evidence>
<proteinExistence type="predicted"/>
<dbReference type="InterPro" id="IPR027417">
    <property type="entry name" value="P-loop_NTPase"/>
</dbReference>
<dbReference type="PANTHER" id="PTHR23389">
    <property type="entry name" value="CHROMOSOME TRANSMISSION FIDELITY FACTOR 18"/>
    <property type="match status" value="1"/>
</dbReference>
<comment type="caution">
    <text evidence="2">The sequence shown here is derived from an EMBL/GenBank/DDBJ whole genome shotgun (WGS) entry which is preliminary data.</text>
</comment>
<sequence>MKNIAQYFEDTVKFNNTISIHSNNDTKEKLQYLKDTKGKCNRVKIKISRMEKSERTCNIIESSSDMINKTPSSIATENSVDKDLNETPKSSLSNLSLVTKNKKLTNQHLDYLVLETNDCNVKTKRQVKNNNIEAYSNSNKCKKKLSNKMNINTNKEVIDNTEVINIDSDDENDREQSNAFQILMGHTKPIQCVSPIKIILRNEEANFKKSYEYKEKLKQSKEKLTVLVDKKSYSKRKLIEAEESEKVEQSKQNCIKLFKGEEKKGKGMSMAALSYKQPAGTLLNYFSKTPMNLVHTNVANITTIVVKADVHTTENNVKHSSHKSNIYNGMQSCRKNRISNLEYSQMDDIIIIDPEDTNILNNKKNQQDEQQHNKHRWSLPIKLQTYANENTVPDESSDEEIFFPRSEVKLNMEDCKRSQTSESMENLSVKNKNKKEILKQAYEGTKLKLKNHEESESRKRNIILQDNKCLKRETEKKLELVTFNKQELTLTQNKNLSNCNGSSLRNVIENKRSQDNCLIVTDNKSKRKTTDRLAPLFTKRRKKDPKVLEARRLFLQPDMVDNSNKNVSRKVTVHGVLPFPFISHITQLSGSTWIETNSFNIFKQISNNCVPTINVNNFKHLMDFTKKELKTTENIIKPKIQDVLMDIEKYCSNAKEMWNVISCNVKEHRDKIVSLKPRLKKNKQSGKKEKTEYESNSEFEYCSWTHKYRPKSSREVVGNEEAVAKLKEWLLDRKTIFTNEDVSSGDEFHFSESSYSKIDGNNRVAVLLGPHGCGKTASVYAIAEEFGYTVLEINASSRRTGKKLLKELEEATKSHQIKKDEKKSAFCNLVSDEIIPKKIPQYSLILIEDIDIVFEEDEGFISATYQLVSNSKRPIVMTCRDVCPHLNKIASQQNRIYFQDAVGDRVSALLELISLAETGYRLPSGYTTELLENGDLRKAILQLQYLSLSGSLPDRKLEQTINFKKSFWQNMQYFVYKPAIKVSKKSKRKKIDNSILIDVANTLDNIVLLSSLIDIEDSALNLWEIKIQPNLSLIENTATYSASKNTCLEIAEWIATKIRCRDQLNDYNGVPHRNKIMLKKQLNKAVNLALSHTTSLLLDRQILATDYLPSVRAICRAEESRANTNSKRGNRFFHYLHNLKASSTLFKPNILTAACKIMYDTIDNNVQTSINNSNLM</sequence>
<dbReference type="SUPFAM" id="SSF52540">
    <property type="entry name" value="P-loop containing nucleoside triphosphate hydrolases"/>
    <property type="match status" value="1"/>
</dbReference>
<accession>A0ABP1P7T5</accession>
<reference evidence="2 3" key="1">
    <citation type="submission" date="2024-08" db="EMBL/GenBank/DDBJ databases">
        <authorList>
            <person name="Will J Nash"/>
            <person name="Angela Man"/>
            <person name="Seanna McTaggart"/>
            <person name="Kendall Baker"/>
            <person name="Tom Barker"/>
            <person name="Leah Catchpole"/>
            <person name="Alex Durrant"/>
            <person name="Karim Gharbi"/>
            <person name="Naomi Irish"/>
            <person name="Gemy Kaithakottil"/>
            <person name="Debby Ku"/>
            <person name="Aaliyah Providence"/>
            <person name="Felix Shaw"/>
            <person name="David Swarbreck"/>
            <person name="Chris Watkins"/>
            <person name="Ann M. McCartney"/>
            <person name="Giulio Formenti"/>
            <person name="Alice Mouton"/>
            <person name="Noel Vella"/>
            <person name="Bjorn M von Reumont"/>
            <person name="Adriana Vella"/>
            <person name="Wilfried Haerty"/>
        </authorList>
    </citation>
    <scope>NUCLEOTIDE SEQUENCE [LARGE SCALE GENOMIC DNA]</scope>
</reference>
<evidence type="ECO:0000313" key="2">
    <source>
        <dbReference type="EMBL" id="CAL7948151.1"/>
    </source>
</evidence>
<feature type="domain" description="ATPase AAA-type core" evidence="1">
    <location>
        <begin position="766"/>
        <end position="857"/>
    </location>
</feature>
<organism evidence="2 3">
    <name type="scientific">Xylocopa violacea</name>
    <name type="common">Violet carpenter bee</name>
    <name type="synonym">Apis violacea</name>
    <dbReference type="NCBI Taxonomy" id="135666"/>
    <lineage>
        <taxon>Eukaryota</taxon>
        <taxon>Metazoa</taxon>
        <taxon>Ecdysozoa</taxon>
        <taxon>Arthropoda</taxon>
        <taxon>Hexapoda</taxon>
        <taxon>Insecta</taxon>
        <taxon>Pterygota</taxon>
        <taxon>Neoptera</taxon>
        <taxon>Endopterygota</taxon>
        <taxon>Hymenoptera</taxon>
        <taxon>Apocrita</taxon>
        <taxon>Aculeata</taxon>
        <taxon>Apoidea</taxon>
        <taxon>Anthophila</taxon>
        <taxon>Apidae</taxon>
        <taxon>Xylocopa</taxon>
        <taxon>Xylocopa</taxon>
    </lineage>
</organism>
<protein>
    <recommendedName>
        <fullName evidence="1">ATPase AAA-type core domain-containing protein</fullName>
    </recommendedName>
</protein>
<keyword evidence="3" id="KW-1185">Reference proteome</keyword>
<dbReference type="Gene3D" id="3.40.50.300">
    <property type="entry name" value="P-loop containing nucleotide triphosphate hydrolases"/>
    <property type="match status" value="1"/>
</dbReference>
<dbReference type="Proteomes" id="UP001642520">
    <property type="component" value="Unassembled WGS sequence"/>
</dbReference>
<evidence type="ECO:0000313" key="3">
    <source>
        <dbReference type="Proteomes" id="UP001642520"/>
    </source>
</evidence>